<keyword evidence="3 6" id="KW-1133">Transmembrane helix</keyword>
<feature type="transmembrane region" description="Helical" evidence="6">
    <location>
        <begin position="126"/>
        <end position="148"/>
    </location>
</feature>
<feature type="transmembrane region" description="Helical" evidence="6">
    <location>
        <begin position="91"/>
        <end position="114"/>
    </location>
</feature>
<comment type="similarity">
    <text evidence="5">Belongs to the SAT4 family.</text>
</comment>
<dbReference type="PANTHER" id="PTHR33048:SF42">
    <property type="entry name" value="INTEGRAL MEMBRANE PROTEIN"/>
    <property type="match status" value="1"/>
</dbReference>
<dbReference type="PANTHER" id="PTHR33048">
    <property type="entry name" value="PTH11-LIKE INTEGRAL MEMBRANE PROTEIN (AFU_ORTHOLOGUE AFUA_5G11245)"/>
    <property type="match status" value="1"/>
</dbReference>
<feature type="transmembrane region" description="Helical" evidence="6">
    <location>
        <begin position="196"/>
        <end position="215"/>
    </location>
</feature>
<keyword evidence="4 6" id="KW-0472">Membrane</keyword>
<proteinExistence type="inferred from homology"/>
<feature type="transmembrane region" description="Helical" evidence="6">
    <location>
        <begin position="42"/>
        <end position="62"/>
    </location>
</feature>
<accession>A0A5N6EJP6</accession>
<dbReference type="Pfam" id="PF20684">
    <property type="entry name" value="Fung_rhodopsin"/>
    <property type="match status" value="1"/>
</dbReference>
<reference evidence="8 9" key="1">
    <citation type="submission" date="2019-04" db="EMBL/GenBank/DDBJ databases">
        <title>Fungal friends and foes A comparative genomics study of 23 Aspergillus species from section Flavi.</title>
        <authorList>
            <consortium name="DOE Joint Genome Institute"/>
            <person name="Kjaerbolling I."/>
            <person name="Vesth T.C."/>
            <person name="Frisvad J.C."/>
            <person name="Nybo J.L."/>
            <person name="Theobald S."/>
            <person name="Kildgaard S."/>
            <person name="Petersen T.I."/>
            <person name="Kuo A."/>
            <person name="Sato A."/>
            <person name="Lyhne E.K."/>
            <person name="Kogle M.E."/>
            <person name="Wiebenga A."/>
            <person name="Kun R.S."/>
            <person name="Lubbers R.J."/>
            <person name="Makela M.R."/>
            <person name="Barry K."/>
            <person name="Chovatia M."/>
            <person name="Clum A."/>
            <person name="Daum C."/>
            <person name="Haridas S."/>
            <person name="He G."/>
            <person name="LaButti K."/>
            <person name="Lipzen A."/>
            <person name="Mondo S."/>
            <person name="Pangilinan J."/>
            <person name="Riley R."/>
            <person name="Salamov A."/>
            <person name="Simmons B.A."/>
            <person name="Magnuson J.K."/>
            <person name="Henrissat B."/>
            <person name="Mortensen U.H."/>
            <person name="Larsen T.O."/>
            <person name="De vries R.P."/>
            <person name="Grigoriev I.V."/>
            <person name="Machida M."/>
            <person name="Baker S.E."/>
            <person name="Andersen M.R."/>
        </authorList>
    </citation>
    <scope>NUCLEOTIDE SEQUENCE [LARGE SCALE GENOMIC DNA]</scope>
    <source>
        <strain evidence="8 9">CBS 126849</strain>
    </source>
</reference>
<feature type="domain" description="Rhodopsin" evidence="7">
    <location>
        <begin position="30"/>
        <end position="291"/>
    </location>
</feature>
<organism evidence="8 9">
    <name type="scientific">Aspergillus novoparasiticus</name>
    <dbReference type="NCBI Taxonomy" id="986946"/>
    <lineage>
        <taxon>Eukaryota</taxon>
        <taxon>Fungi</taxon>
        <taxon>Dikarya</taxon>
        <taxon>Ascomycota</taxon>
        <taxon>Pezizomycotina</taxon>
        <taxon>Eurotiomycetes</taxon>
        <taxon>Eurotiomycetidae</taxon>
        <taxon>Eurotiales</taxon>
        <taxon>Aspergillaceae</taxon>
        <taxon>Aspergillus</taxon>
        <taxon>Aspergillus subgen. Circumdati</taxon>
    </lineage>
</organism>
<evidence type="ECO:0000313" key="9">
    <source>
        <dbReference type="Proteomes" id="UP000326799"/>
    </source>
</evidence>
<protein>
    <recommendedName>
        <fullName evidence="7">Rhodopsin domain-containing protein</fullName>
    </recommendedName>
</protein>
<evidence type="ECO:0000256" key="1">
    <source>
        <dbReference type="ARBA" id="ARBA00004141"/>
    </source>
</evidence>
<evidence type="ECO:0000256" key="3">
    <source>
        <dbReference type="ARBA" id="ARBA00022989"/>
    </source>
</evidence>
<evidence type="ECO:0000256" key="2">
    <source>
        <dbReference type="ARBA" id="ARBA00022692"/>
    </source>
</evidence>
<evidence type="ECO:0000256" key="6">
    <source>
        <dbReference type="SAM" id="Phobius"/>
    </source>
</evidence>
<dbReference type="EMBL" id="ML733477">
    <property type="protein sequence ID" value="KAB8216610.1"/>
    <property type="molecule type" value="Genomic_DNA"/>
</dbReference>
<name>A0A5N6EJP6_9EURO</name>
<evidence type="ECO:0000256" key="4">
    <source>
        <dbReference type="ARBA" id="ARBA00023136"/>
    </source>
</evidence>
<feature type="transmembrane region" description="Helical" evidence="6">
    <location>
        <begin position="12"/>
        <end position="30"/>
    </location>
</feature>
<sequence length="389" mass="43334">MSSTPIDDQGPTILAVCWILVLIPALIVALRMYCKVILNRGFGWDDMVISLALVLLLIYTALTTRGVQMGVIGKHVGDVDDPSKTPEALKLIYIGMIICIISCVLSKTSFAITLLRIVTRTWQKAILWFIIISMNVIMWLCAICYLLQCKPAAALWNSELMPTAECWPTYIFRTIALTAGGTINKNDPRESRCADIFLAYSGCMDFILALLPWLVIWKLQMRRREKLGIAIAMSLGIFAAATAFIKTTKLTNVSNVADYTYACSEILIWASAETGLTIFAASIPSLRVLFVRMSSSYNRSDEPSSYAYSSSAKKSRNRRVLSGSRQRDPYYCGDTIILPDRRDDNSAKSILGSSGIKQTQEVIVAYDQAPEENEQVADRMDILRSVSQR</sequence>
<keyword evidence="9" id="KW-1185">Reference proteome</keyword>
<feature type="transmembrane region" description="Helical" evidence="6">
    <location>
        <begin position="227"/>
        <end position="246"/>
    </location>
</feature>
<evidence type="ECO:0000256" key="5">
    <source>
        <dbReference type="ARBA" id="ARBA00038359"/>
    </source>
</evidence>
<dbReference type="InterPro" id="IPR052337">
    <property type="entry name" value="SAT4-like"/>
</dbReference>
<dbReference type="InterPro" id="IPR049326">
    <property type="entry name" value="Rhodopsin_dom_fungi"/>
</dbReference>
<dbReference type="Proteomes" id="UP000326799">
    <property type="component" value="Unassembled WGS sequence"/>
</dbReference>
<keyword evidence="2 6" id="KW-0812">Transmembrane</keyword>
<dbReference type="GO" id="GO:0016020">
    <property type="term" value="C:membrane"/>
    <property type="evidence" value="ECO:0007669"/>
    <property type="project" value="UniProtKB-SubCell"/>
</dbReference>
<evidence type="ECO:0000313" key="8">
    <source>
        <dbReference type="EMBL" id="KAB8216610.1"/>
    </source>
</evidence>
<gene>
    <name evidence="8" type="ORF">BDV33DRAFT_194216</name>
</gene>
<feature type="transmembrane region" description="Helical" evidence="6">
    <location>
        <begin position="266"/>
        <end position="290"/>
    </location>
</feature>
<evidence type="ECO:0000259" key="7">
    <source>
        <dbReference type="Pfam" id="PF20684"/>
    </source>
</evidence>
<dbReference type="AlphaFoldDB" id="A0A5N6EJP6"/>
<comment type="subcellular location">
    <subcellularLocation>
        <location evidence="1">Membrane</location>
        <topology evidence="1">Multi-pass membrane protein</topology>
    </subcellularLocation>
</comment>